<keyword evidence="3 5" id="KW-1133">Transmembrane helix</keyword>
<evidence type="ECO:0000256" key="3">
    <source>
        <dbReference type="ARBA" id="ARBA00022989"/>
    </source>
</evidence>
<evidence type="ECO:0000256" key="1">
    <source>
        <dbReference type="ARBA" id="ARBA00004141"/>
    </source>
</evidence>
<keyword evidence="2 5" id="KW-0812">Transmembrane</keyword>
<feature type="transmembrane region" description="Helical" evidence="5">
    <location>
        <begin position="166"/>
        <end position="188"/>
    </location>
</feature>
<evidence type="ECO:0000256" key="5">
    <source>
        <dbReference type="SAM" id="Phobius"/>
    </source>
</evidence>
<comment type="subcellular location">
    <subcellularLocation>
        <location evidence="1">Membrane</location>
        <topology evidence="1">Multi-pass membrane protein</topology>
    </subcellularLocation>
</comment>
<reference evidence="7" key="1">
    <citation type="submission" date="2021-01" db="EMBL/GenBank/DDBJ databases">
        <authorList>
            <person name="Corre E."/>
            <person name="Pelletier E."/>
            <person name="Niang G."/>
            <person name="Scheremetjew M."/>
            <person name="Finn R."/>
            <person name="Kale V."/>
            <person name="Holt S."/>
            <person name="Cochrane G."/>
            <person name="Meng A."/>
            <person name="Brown T."/>
            <person name="Cohen L."/>
        </authorList>
    </citation>
    <scope>NUCLEOTIDE SEQUENCE</scope>
    <source>
        <strain evidence="7">CCMP281</strain>
    </source>
</reference>
<dbReference type="PANTHER" id="PTHR13800">
    <property type="entry name" value="TRANSIENT RECEPTOR POTENTIAL CATION CHANNEL, SUBFAMILY M, MEMBER 6"/>
    <property type="match status" value="1"/>
</dbReference>
<evidence type="ECO:0000259" key="6">
    <source>
        <dbReference type="Pfam" id="PF00520"/>
    </source>
</evidence>
<dbReference type="InterPro" id="IPR005821">
    <property type="entry name" value="Ion_trans_dom"/>
</dbReference>
<keyword evidence="4 5" id="KW-0472">Membrane</keyword>
<dbReference type="AlphaFoldDB" id="A0A7S3BUD2"/>
<gene>
    <name evidence="7" type="ORF">HERI1096_LOCUS35830</name>
</gene>
<feature type="transmembrane region" description="Helical" evidence="5">
    <location>
        <begin position="93"/>
        <end position="114"/>
    </location>
</feature>
<evidence type="ECO:0000256" key="2">
    <source>
        <dbReference type="ARBA" id="ARBA00022692"/>
    </source>
</evidence>
<proteinExistence type="predicted"/>
<evidence type="ECO:0000313" key="7">
    <source>
        <dbReference type="EMBL" id="CAE0145416.1"/>
    </source>
</evidence>
<dbReference type="EMBL" id="HBHX01064727">
    <property type="protein sequence ID" value="CAE0145416.1"/>
    <property type="molecule type" value="Transcribed_RNA"/>
</dbReference>
<dbReference type="GO" id="GO:0005886">
    <property type="term" value="C:plasma membrane"/>
    <property type="evidence" value="ECO:0007669"/>
    <property type="project" value="TreeGrafter"/>
</dbReference>
<accession>A0A7S3BUD2</accession>
<dbReference type="InterPro" id="IPR050927">
    <property type="entry name" value="TRPM"/>
</dbReference>
<feature type="transmembrane region" description="Helical" evidence="5">
    <location>
        <begin position="134"/>
        <end position="154"/>
    </location>
</feature>
<name>A0A7S3BUD2_9EUKA</name>
<feature type="domain" description="Ion transport" evidence="6">
    <location>
        <begin position="58"/>
        <end position="197"/>
    </location>
</feature>
<dbReference type="Pfam" id="PF00520">
    <property type="entry name" value="Ion_trans"/>
    <property type="match status" value="1"/>
</dbReference>
<dbReference type="PANTHER" id="PTHR13800:SF12">
    <property type="entry name" value="TRANSIENT RECEPTOR POTENTIAL CATION CHANNEL SUBFAMILY M MEMBER-LIKE 2"/>
    <property type="match status" value="1"/>
</dbReference>
<protein>
    <recommendedName>
        <fullName evidence="6">Ion transport domain-containing protein</fullName>
    </recommendedName>
</protein>
<sequence>MCFTTTVAIAALRIAGKAELDSPRTTLTMRGDQVAVESLQLPRYEEDVGALNVARVLYSLLSIPLFMRLIQFLRYFKSVGVLSIVLAEMVKDVILFAIILAVTVSSFAVAFGTLLNDVDSQDEWYKKPLGLDPVWAPVWAVFGGLSKVGIAQYAKDMPQIIQRVAPFLLWTFAFVILILIRLLVAMLATTYGRIIKESEGFWLFERAQLISEYKDTKPPLPPPFNILWYLFYSLPRLIKSRARTDKSSLQRGFKRVPDTKMLKVYLKREQHAHQKCILMQQTRRAGTMVARSERHENSIKSLEEKNRARFEALNRRIDLIMAASDS</sequence>
<dbReference type="GO" id="GO:0099604">
    <property type="term" value="F:ligand-gated calcium channel activity"/>
    <property type="evidence" value="ECO:0007669"/>
    <property type="project" value="TreeGrafter"/>
</dbReference>
<evidence type="ECO:0000256" key="4">
    <source>
        <dbReference type="ARBA" id="ARBA00023136"/>
    </source>
</evidence>
<organism evidence="7">
    <name type="scientific">Haptolina ericina</name>
    <dbReference type="NCBI Taxonomy" id="156174"/>
    <lineage>
        <taxon>Eukaryota</taxon>
        <taxon>Haptista</taxon>
        <taxon>Haptophyta</taxon>
        <taxon>Prymnesiophyceae</taxon>
        <taxon>Prymnesiales</taxon>
        <taxon>Prymnesiaceae</taxon>
        <taxon>Haptolina</taxon>
    </lineage>
</organism>